<reference evidence="1 2" key="1">
    <citation type="submission" date="2018-08" db="EMBL/GenBank/DDBJ databases">
        <title>Recombination of ecologically and evolutionarily significant loci maintains genetic cohesion in the Pseudomonas syringae species complex.</title>
        <authorList>
            <person name="Dillon M."/>
            <person name="Thakur S."/>
            <person name="Almeida R.N.D."/>
            <person name="Weir B.S."/>
            <person name="Guttman D.S."/>
        </authorList>
    </citation>
    <scope>NUCLEOTIDE SEQUENCE [LARGE SCALE GENOMIC DNA]</scope>
    <source>
        <strain evidence="1 2">ICMP 2851</strain>
    </source>
</reference>
<sequence length="41" mass="5014">MTKQRRTFSTEFNARLQGFVLDQVYNYIKASHSLWRQVYVM</sequence>
<dbReference type="Proteomes" id="UP000280350">
    <property type="component" value="Unassembled WGS sequence"/>
</dbReference>
<protein>
    <recommendedName>
        <fullName evidence="3">Transposase</fullName>
    </recommendedName>
</protein>
<comment type="caution">
    <text evidence="1">The sequence shown here is derived from an EMBL/GenBank/DDBJ whole genome shotgun (WGS) entry which is preliminary data.</text>
</comment>
<organism evidence="1 2">
    <name type="scientific">Pseudomonas amygdali pv. tabaci</name>
    <name type="common">Pseudomonas syringae pv. tabaci</name>
    <dbReference type="NCBI Taxonomy" id="322"/>
    <lineage>
        <taxon>Bacteria</taxon>
        <taxon>Pseudomonadati</taxon>
        <taxon>Pseudomonadota</taxon>
        <taxon>Gammaproteobacteria</taxon>
        <taxon>Pseudomonadales</taxon>
        <taxon>Pseudomonadaceae</taxon>
        <taxon>Pseudomonas</taxon>
        <taxon>Pseudomonas amygdali</taxon>
    </lineage>
</organism>
<evidence type="ECO:0008006" key="3">
    <source>
        <dbReference type="Google" id="ProtNLM"/>
    </source>
</evidence>
<gene>
    <name evidence="1" type="ORF">ALQ89_03206</name>
</gene>
<dbReference type="AlphaFoldDB" id="A0AAX1VSL5"/>
<proteinExistence type="predicted"/>
<name>A0AAX1VSL5_PSEAJ</name>
<accession>A0AAX1VSL5</accession>
<evidence type="ECO:0000313" key="1">
    <source>
        <dbReference type="EMBL" id="RML79856.1"/>
    </source>
</evidence>
<dbReference type="EMBL" id="RBNX01000142">
    <property type="protein sequence ID" value="RML79856.1"/>
    <property type="molecule type" value="Genomic_DNA"/>
</dbReference>
<evidence type="ECO:0000313" key="2">
    <source>
        <dbReference type="Proteomes" id="UP000280350"/>
    </source>
</evidence>